<evidence type="ECO:0000313" key="5">
    <source>
        <dbReference type="EMBL" id="KAJ3254918.1"/>
    </source>
</evidence>
<feature type="compositionally biased region" description="Basic and acidic residues" evidence="4">
    <location>
        <begin position="78"/>
        <end position="95"/>
    </location>
</feature>
<keyword evidence="1" id="KW-0677">Repeat</keyword>
<dbReference type="Gene3D" id="1.25.40.10">
    <property type="entry name" value="Tetratricopeptide repeat domain"/>
    <property type="match status" value="1"/>
</dbReference>
<feature type="region of interest" description="Disordered" evidence="4">
    <location>
        <begin position="1"/>
        <end position="48"/>
    </location>
</feature>
<feature type="region of interest" description="Disordered" evidence="4">
    <location>
        <begin position="61"/>
        <end position="95"/>
    </location>
</feature>
<dbReference type="InterPro" id="IPR011990">
    <property type="entry name" value="TPR-like_helical_dom_sf"/>
</dbReference>
<dbReference type="SUPFAM" id="SSF48371">
    <property type="entry name" value="ARM repeat"/>
    <property type="match status" value="1"/>
</dbReference>
<evidence type="ECO:0000256" key="3">
    <source>
        <dbReference type="PROSITE-ProRule" id="PRU00339"/>
    </source>
</evidence>
<dbReference type="PANTHER" id="PTHR22904">
    <property type="entry name" value="TPR REPEAT CONTAINING PROTEIN"/>
    <property type="match status" value="1"/>
</dbReference>
<protein>
    <submittedName>
        <fullName evidence="5">Uncharacterized protein</fullName>
    </submittedName>
</protein>
<keyword evidence="2 3" id="KW-0802">TPR repeat</keyword>
<feature type="non-terminal residue" evidence="5">
    <location>
        <position position="654"/>
    </location>
</feature>
<feature type="compositionally biased region" description="Basic and acidic residues" evidence="4">
    <location>
        <begin position="38"/>
        <end position="48"/>
    </location>
</feature>
<evidence type="ECO:0000256" key="4">
    <source>
        <dbReference type="SAM" id="MobiDB-lite"/>
    </source>
</evidence>
<evidence type="ECO:0000313" key="6">
    <source>
        <dbReference type="Proteomes" id="UP001210925"/>
    </source>
</evidence>
<dbReference type="GO" id="GO:0051879">
    <property type="term" value="F:Hsp90 protein binding"/>
    <property type="evidence" value="ECO:0007669"/>
    <property type="project" value="TreeGrafter"/>
</dbReference>
<dbReference type="AlphaFoldDB" id="A0AAD5UD25"/>
<gene>
    <name evidence="5" type="ORF">HK103_006715</name>
</gene>
<evidence type="ECO:0000256" key="2">
    <source>
        <dbReference type="ARBA" id="ARBA00022803"/>
    </source>
</evidence>
<name>A0AAD5UD25_9FUNG</name>
<feature type="compositionally biased region" description="Basic and acidic residues" evidence="4">
    <location>
        <begin position="61"/>
        <end position="70"/>
    </location>
</feature>
<keyword evidence="6" id="KW-1185">Reference proteome</keyword>
<evidence type="ECO:0000256" key="1">
    <source>
        <dbReference type="ARBA" id="ARBA00022737"/>
    </source>
</evidence>
<proteinExistence type="predicted"/>
<sequence>MNDILSGKHKEADLPKPKPVESKSLSIDQPPLIPSPAEEIKSEAKPVEKIKSVSNGKLDYAKWSEIKEDSPPPSPKIEPAKPKETKAPAKVESKGAHQKIVQAAVNKARLLGKEEFAKHNFESSLKYFTEAIETSKSPSIELVPKQNPNDPFKFLDSLLAPSPIPVDPVLYSNRALVYFKLGDFEKSLQDCADCIAHDPYNVKSLYRQSQCQRSLKLFPDCLLSLKECIRILEEKPELQKQVSLRVCKEQAREVQLLKVDQEIEMQEAGELLKDPSSELLGQLLKTYTENTHKNGKELDKITSNIIVMLKSHTSMKHAFRLLGGFQSLINYNSNIDERWIDILLEACVDCNENIREFGENLKRITLLMLANQSKQAVASKLFTFISQHQILVNEISRLKDFTKQLGELVKAGLSGTYSDSYLKFLLSVCKNSFELEERYQISAEWLLKHILDRSKSNPDGIVLELIFLLSKLENIKLKSVIYNLADEIILLIVSRVDKDRQTPGNIAIGLASIHNILFQTKRKHDKIFKTTKFMALLCRLLGRNDHHDLCLKIFNRLSHYNLNEINPYLIQLDWQRCRNVLEAGVDEGSKDLVGDWSQILAVFLKSSPANVQYFVKSGGLGVLTTLLAQCTKDQALYSRIIGNLALSLSVCAQN</sequence>
<dbReference type="InterPro" id="IPR016024">
    <property type="entry name" value="ARM-type_fold"/>
</dbReference>
<feature type="compositionally biased region" description="Basic and acidic residues" evidence="4">
    <location>
        <begin position="1"/>
        <end position="21"/>
    </location>
</feature>
<dbReference type="Proteomes" id="UP001210925">
    <property type="component" value="Unassembled WGS sequence"/>
</dbReference>
<dbReference type="SMART" id="SM00028">
    <property type="entry name" value="TPR"/>
    <property type="match status" value="3"/>
</dbReference>
<feature type="repeat" description="TPR" evidence="3">
    <location>
        <begin position="168"/>
        <end position="201"/>
    </location>
</feature>
<accession>A0AAD5UD25</accession>
<organism evidence="5 6">
    <name type="scientific">Boothiomyces macroporosus</name>
    <dbReference type="NCBI Taxonomy" id="261099"/>
    <lineage>
        <taxon>Eukaryota</taxon>
        <taxon>Fungi</taxon>
        <taxon>Fungi incertae sedis</taxon>
        <taxon>Chytridiomycota</taxon>
        <taxon>Chytridiomycota incertae sedis</taxon>
        <taxon>Chytridiomycetes</taxon>
        <taxon>Rhizophydiales</taxon>
        <taxon>Terramycetaceae</taxon>
        <taxon>Boothiomyces</taxon>
    </lineage>
</organism>
<dbReference type="PANTHER" id="PTHR22904:SF523">
    <property type="entry name" value="STRESS-INDUCED-PHOSPHOPROTEIN 1"/>
    <property type="match status" value="1"/>
</dbReference>
<reference evidence="5" key="1">
    <citation type="submission" date="2020-05" db="EMBL/GenBank/DDBJ databases">
        <title>Phylogenomic resolution of chytrid fungi.</title>
        <authorList>
            <person name="Stajich J.E."/>
            <person name="Amses K."/>
            <person name="Simmons R."/>
            <person name="Seto K."/>
            <person name="Myers J."/>
            <person name="Bonds A."/>
            <person name="Quandt C.A."/>
            <person name="Barry K."/>
            <person name="Liu P."/>
            <person name="Grigoriev I."/>
            <person name="Longcore J.E."/>
            <person name="James T.Y."/>
        </authorList>
    </citation>
    <scope>NUCLEOTIDE SEQUENCE</scope>
    <source>
        <strain evidence="5">PLAUS21</strain>
    </source>
</reference>
<dbReference type="PROSITE" id="PS50005">
    <property type="entry name" value="TPR"/>
    <property type="match status" value="1"/>
</dbReference>
<dbReference type="EMBL" id="JADGKB010000075">
    <property type="protein sequence ID" value="KAJ3254918.1"/>
    <property type="molecule type" value="Genomic_DNA"/>
</dbReference>
<dbReference type="SUPFAM" id="SSF48452">
    <property type="entry name" value="TPR-like"/>
    <property type="match status" value="1"/>
</dbReference>
<comment type="caution">
    <text evidence="5">The sequence shown here is derived from an EMBL/GenBank/DDBJ whole genome shotgun (WGS) entry which is preliminary data.</text>
</comment>
<dbReference type="InterPro" id="IPR019734">
    <property type="entry name" value="TPR_rpt"/>
</dbReference>